<sequence>MDRWIDLHRARASASCALVVALLAVSGCIADGPGGSPLGVAFAGKEDGATEDQPEESAKTAEVSTHDVKKSDRVIARRESAQAAESGTISGSAAIDRMIVQHARENGIPPALAFAVVRVESRYNPRARGRGVYGLSQIKPATARSLGFSGSASDLLDADTNLTYGMRYLKGAWEKSGHDVCRTAMKYKGGHRATRMSASARSYCSKVKAHMAELDLSRRGPALAVPASITTRASRQHATPGVVTAAAFAPGAEPDTAMDDRQRSAPVEAVPRTIRVTTGHRDPDAVSRKAGRLAASTKSEPATEAERQASKERDENLAARFGDETGGDTGSRDTADAGGFVPVPQLRPSLND</sequence>
<protein>
    <submittedName>
        <fullName evidence="6">Transglycosylase SLT domain-containing protein</fullName>
    </submittedName>
</protein>
<dbReference type="Gene3D" id="1.10.530.10">
    <property type="match status" value="1"/>
</dbReference>
<evidence type="ECO:0000313" key="7">
    <source>
        <dbReference type="Proteomes" id="UP000678276"/>
    </source>
</evidence>
<comment type="similarity">
    <text evidence="2">Belongs to the virb1 family.</text>
</comment>
<name>A0ABS4BGI9_9HYPH</name>
<keyword evidence="7" id="KW-1185">Reference proteome</keyword>
<reference evidence="6 7" key="1">
    <citation type="submission" date="2021-04" db="EMBL/GenBank/DDBJ databases">
        <title>Whole genome sequence of Jiella sp. KSK16Y-1.</title>
        <authorList>
            <person name="Tuo L."/>
        </authorList>
    </citation>
    <scope>NUCLEOTIDE SEQUENCE [LARGE SCALE GENOMIC DNA]</scope>
    <source>
        <strain evidence="6 7">KSK16Y-1</strain>
    </source>
</reference>
<feature type="signal peptide" evidence="4">
    <location>
        <begin position="1"/>
        <end position="30"/>
    </location>
</feature>
<dbReference type="InterPro" id="IPR008258">
    <property type="entry name" value="Transglycosylase_SLT_dom_1"/>
</dbReference>
<evidence type="ECO:0000256" key="1">
    <source>
        <dbReference type="ARBA" id="ARBA00007734"/>
    </source>
</evidence>
<accession>A0ABS4BGI9</accession>
<feature type="region of interest" description="Disordered" evidence="3">
    <location>
        <begin position="41"/>
        <end position="71"/>
    </location>
</feature>
<dbReference type="Pfam" id="PF01464">
    <property type="entry name" value="SLT"/>
    <property type="match status" value="1"/>
</dbReference>
<feature type="region of interest" description="Disordered" evidence="3">
    <location>
        <begin position="249"/>
        <end position="352"/>
    </location>
</feature>
<keyword evidence="4" id="KW-0732">Signal</keyword>
<evidence type="ECO:0000256" key="2">
    <source>
        <dbReference type="ARBA" id="ARBA00009387"/>
    </source>
</evidence>
<gene>
    <name evidence="6" type="ORF">J6595_06215</name>
</gene>
<dbReference type="PANTHER" id="PTHR37423">
    <property type="entry name" value="SOLUBLE LYTIC MUREIN TRANSGLYCOSYLASE-RELATED"/>
    <property type="match status" value="1"/>
</dbReference>
<evidence type="ECO:0000313" key="6">
    <source>
        <dbReference type="EMBL" id="MBP0615169.1"/>
    </source>
</evidence>
<evidence type="ECO:0000256" key="4">
    <source>
        <dbReference type="SAM" id="SignalP"/>
    </source>
</evidence>
<comment type="similarity">
    <text evidence="1">Belongs to the transglycosylase Slt family.</text>
</comment>
<feature type="compositionally biased region" description="Basic and acidic residues" evidence="3">
    <location>
        <begin position="304"/>
        <end position="323"/>
    </location>
</feature>
<feature type="compositionally biased region" description="Basic and acidic residues" evidence="3">
    <location>
        <begin position="56"/>
        <end position="71"/>
    </location>
</feature>
<proteinExistence type="inferred from homology"/>
<dbReference type="EMBL" id="JAGJCF010000003">
    <property type="protein sequence ID" value="MBP0615169.1"/>
    <property type="molecule type" value="Genomic_DNA"/>
</dbReference>
<dbReference type="InterPro" id="IPR023346">
    <property type="entry name" value="Lysozyme-like_dom_sf"/>
</dbReference>
<dbReference type="PANTHER" id="PTHR37423:SF2">
    <property type="entry name" value="MEMBRANE-BOUND LYTIC MUREIN TRANSGLYCOSYLASE C"/>
    <property type="match status" value="1"/>
</dbReference>
<organism evidence="6 7">
    <name type="scientific">Jiella mangrovi</name>
    <dbReference type="NCBI Taxonomy" id="2821407"/>
    <lineage>
        <taxon>Bacteria</taxon>
        <taxon>Pseudomonadati</taxon>
        <taxon>Pseudomonadota</taxon>
        <taxon>Alphaproteobacteria</taxon>
        <taxon>Hyphomicrobiales</taxon>
        <taxon>Aurantimonadaceae</taxon>
        <taxon>Jiella</taxon>
    </lineage>
</organism>
<evidence type="ECO:0000256" key="3">
    <source>
        <dbReference type="SAM" id="MobiDB-lite"/>
    </source>
</evidence>
<dbReference type="SUPFAM" id="SSF53955">
    <property type="entry name" value="Lysozyme-like"/>
    <property type="match status" value="1"/>
</dbReference>
<dbReference type="Proteomes" id="UP000678276">
    <property type="component" value="Unassembled WGS sequence"/>
</dbReference>
<evidence type="ECO:0000259" key="5">
    <source>
        <dbReference type="Pfam" id="PF01464"/>
    </source>
</evidence>
<feature type="domain" description="Transglycosylase SLT" evidence="5">
    <location>
        <begin position="99"/>
        <end position="196"/>
    </location>
</feature>
<feature type="chain" id="PRO_5046188845" evidence="4">
    <location>
        <begin position="31"/>
        <end position="352"/>
    </location>
</feature>
<comment type="caution">
    <text evidence="6">The sequence shown here is derived from an EMBL/GenBank/DDBJ whole genome shotgun (WGS) entry which is preliminary data.</text>
</comment>
<dbReference type="PROSITE" id="PS51257">
    <property type="entry name" value="PROKAR_LIPOPROTEIN"/>
    <property type="match status" value="1"/>
</dbReference>